<name>T1HXI8_RHOPR</name>
<organism evidence="1 2">
    <name type="scientific">Rhodnius prolixus</name>
    <name type="common">Triatomid bug</name>
    <dbReference type="NCBI Taxonomy" id="13249"/>
    <lineage>
        <taxon>Eukaryota</taxon>
        <taxon>Metazoa</taxon>
        <taxon>Ecdysozoa</taxon>
        <taxon>Arthropoda</taxon>
        <taxon>Hexapoda</taxon>
        <taxon>Insecta</taxon>
        <taxon>Pterygota</taxon>
        <taxon>Neoptera</taxon>
        <taxon>Paraneoptera</taxon>
        <taxon>Hemiptera</taxon>
        <taxon>Heteroptera</taxon>
        <taxon>Panheteroptera</taxon>
        <taxon>Cimicomorpha</taxon>
        <taxon>Reduviidae</taxon>
        <taxon>Triatominae</taxon>
        <taxon>Rhodnius</taxon>
    </lineage>
</organism>
<dbReference type="VEuPathDB" id="VectorBase:RPRC008758"/>
<protein>
    <recommendedName>
        <fullName evidence="3">Sodium/solute symporter</fullName>
    </recommendedName>
</protein>
<dbReference type="InParanoid" id="T1HXI8"/>
<accession>T1HXI8</accession>
<dbReference type="HOGENOM" id="CLU_2515450_0_0_1"/>
<evidence type="ECO:0000313" key="1">
    <source>
        <dbReference type="EnsemblMetazoa" id="RPRC008758-PA"/>
    </source>
</evidence>
<reference evidence="1" key="1">
    <citation type="submission" date="2015-05" db="UniProtKB">
        <authorList>
            <consortium name="EnsemblMetazoa"/>
        </authorList>
    </citation>
    <scope>IDENTIFICATION</scope>
</reference>
<dbReference type="EnsemblMetazoa" id="RPRC008758-RA">
    <property type="protein sequence ID" value="RPRC008758-PA"/>
    <property type="gene ID" value="RPRC008758"/>
</dbReference>
<dbReference type="Proteomes" id="UP000015103">
    <property type="component" value="Unassembled WGS sequence"/>
</dbReference>
<evidence type="ECO:0000313" key="2">
    <source>
        <dbReference type="Proteomes" id="UP000015103"/>
    </source>
</evidence>
<keyword evidence="2" id="KW-1185">Reference proteome</keyword>
<sequence>MTELLTIDWVDYTILVFMLILSTGIGLYKGIKSNRSNTIEEYLFGSGNVPIIPVVMSNMASSKAQMTTNAFVVFEIKQKCLQNIK</sequence>
<dbReference type="EMBL" id="ACPB03012632">
    <property type="status" value="NOT_ANNOTATED_CDS"/>
    <property type="molecule type" value="Genomic_DNA"/>
</dbReference>
<proteinExistence type="predicted"/>
<dbReference type="AlphaFoldDB" id="T1HXI8"/>
<evidence type="ECO:0008006" key="3">
    <source>
        <dbReference type="Google" id="ProtNLM"/>
    </source>
</evidence>